<dbReference type="OrthoDB" id="7062615at2"/>
<name>A0A2S5TAY7_9GAMM</name>
<keyword evidence="2" id="KW-1133">Transmembrane helix</keyword>
<organism evidence="3 4">
    <name type="scientific">Solimonas fluminis</name>
    <dbReference type="NCBI Taxonomy" id="2086571"/>
    <lineage>
        <taxon>Bacteria</taxon>
        <taxon>Pseudomonadati</taxon>
        <taxon>Pseudomonadota</taxon>
        <taxon>Gammaproteobacteria</taxon>
        <taxon>Nevskiales</taxon>
        <taxon>Nevskiaceae</taxon>
        <taxon>Solimonas</taxon>
    </lineage>
</organism>
<dbReference type="Pfam" id="PF10003">
    <property type="entry name" value="DUF2244"/>
    <property type="match status" value="1"/>
</dbReference>
<sequence>MLKSPLRPLRGPIALHYNSAAGRRRMTAPVNTRLVIGPNASLTPRQAAGFMALVSVPGLGIAGVFAAQGFWPIFPFAGLELSALGAALWVSLRRNRYREVLSFEGGQLAVEFGSLGSGVGRRLVWPRTWTRAVLEPGRRRNDPQRLLLMYAGRRVEIGRCLTDDERAALRERIKELLRPVAPEGAAAAVGRGPEPSTQDLCSGE</sequence>
<evidence type="ECO:0000256" key="1">
    <source>
        <dbReference type="SAM" id="MobiDB-lite"/>
    </source>
</evidence>
<feature type="region of interest" description="Disordered" evidence="1">
    <location>
        <begin position="184"/>
        <end position="204"/>
    </location>
</feature>
<dbReference type="InterPro" id="IPR019253">
    <property type="entry name" value="DUF2244_TM"/>
</dbReference>
<evidence type="ECO:0000313" key="4">
    <source>
        <dbReference type="Proteomes" id="UP000238220"/>
    </source>
</evidence>
<feature type="transmembrane region" description="Helical" evidence="2">
    <location>
        <begin position="47"/>
        <end position="67"/>
    </location>
</feature>
<proteinExistence type="predicted"/>
<evidence type="ECO:0008006" key="5">
    <source>
        <dbReference type="Google" id="ProtNLM"/>
    </source>
</evidence>
<dbReference type="AlphaFoldDB" id="A0A2S5TAY7"/>
<feature type="transmembrane region" description="Helical" evidence="2">
    <location>
        <begin position="73"/>
        <end position="92"/>
    </location>
</feature>
<keyword evidence="4" id="KW-1185">Reference proteome</keyword>
<gene>
    <name evidence="3" type="ORF">C3942_19890</name>
</gene>
<keyword evidence="2" id="KW-0812">Transmembrane</keyword>
<evidence type="ECO:0000256" key="2">
    <source>
        <dbReference type="SAM" id="Phobius"/>
    </source>
</evidence>
<dbReference type="Proteomes" id="UP000238220">
    <property type="component" value="Unassembled WGS sequence"/>
</dbReference>
<comment type="caution">
    <text evidence="3">The sequence shown here is derived from an EMBL/GenBank/DDBJ whole genome shotgun (WGS) entry which is preliminary data.</text>
</comment>
<feature type="compositionally biased region" description="Low complexity" evidence="1">
    <location>
        <begin position="184"/>
        <end position="195"/>
    </location>
</feature>
<dbReference type="EMBL" id="PSNW01000015">
    <property type="protein sequence ID" value="PPE72160.1"/>
    <property type="molecule type" value="Genomic_DNA"/>
</dbReference>
<accession>A0A2S5TAY7</accession>
<keyword evidence="2" id="KW-0472">Membrane</keyword>
<evidence type="ECO:0000313" key="3">
    <source>
        <dbReference type="EMBL" id="PPE72160.1"/>
    </source>
</evidence>
<reference evidence="3 4" key="1">
    <citation type="submission" date="2018-02" db="EMBL/GenBank/DDBJ databases">
        <title>Genome sequencing of Solimonas sp. HR-BB.</title>
        <authorList>
            <person name="Lee Y."/>
            <person name="Jeon C.O."/>
        </authorList>
    </citation>
    <scope>NUCLEOTIDE SEQUENCE [LARGE SCALE GENOMIC DNA]</scope>
    <source>
        <strain evidence="3 4">HR-BB</strain>
    </source>
</reference>
<protein>
    <recommendedName>
        <fullName evidence="5">DUF2244 domain-containing protein</fullName>
    </recommendedName>
</protein>